<reference evidence="1" key="2">
    <citation type="journal article" date="2022" name="Microb. Genom.">
        <title>A chromosome-scale genome assembly of the tomato pathogen Cladosporium fulvum reveals a compartmentalized genome architecture and the presence of a dispensable chromosome.</title>
        <authorList>
            <person name="Zaccaron A.Z."/>
            <person name="Chen L.H."/>
            <person name="Samaras A."/>
            <person name="Stergiopoulos I."/>
        </authorList>
    </citation>
    <scope>NUCLEOTIDE SEQUENCE</scope>
    <source>
        <strain evidence="1">Race5_Kim</strain>
    </source>
</reference>
<protein>
    <recommendedName>
        <fullName evidence="3">F-box domain-containing protein</fullName>
    </recommendedName>
</protein>
<keyword evidence="2" id="KW-1185">Reference proteome</keyword>
<dbReference type="EMBL" id="CP090165">
    <property type="protein sequence ID" value="UJO15223.1"/>
    <property type="molecule type" value="Genomic_DNA"/>
</dbReference>
<sequence length="279" mass="31694">MQSTKPHVDSVKCHLLNLPAELRNHIYEDVSEGTPQTFVIDLVSSVLSSDRNVLNLAKTCKQLKHEYTSYFYGRSTLRVLAPAINTSFGTGAVQLRSALDRFVKQYITWNEPPRLEIDIGRVDMMRPREQWPTIEGPLRRLAKTSTKIDLSFDLVRNTSHVHFELHVEIRLDSPEHVAAQLEATYFSQRHRALLLDRDMPRDPDVSVFLAFESTSCGHCFQCGGFVKHHEAAGIIEIGPISQTGSSLLRISFSSCSIRSRLNRGLERDRWKALAEIEHA</sequence>
<dbReference type="AlphaFoldDB" id="A0A9Q8P6N5"/>
<evidence type="ECO:0008006" key="3">
    <source>
        <dbReference type="Google" id="ProtNLM"/>
    </source>
</evidence>
<gene>
    <name evidence="1" type="ORF">CLAFUR5_08198</name>
</gene>
<name>A0A9Q8P6N5_PASFU</name>
<proteinExistence type="predicted"/>
<dbReference type="GeneID" id="71988076"/>
<evidence type="ECO:0000313" key="1">
    <source>
        <dbReference type="EMBL" id="UJO15223.1"/>
    </source>
</evidence>
<organism evidence="1 2">
    <name type="scientific">Passalora fulva</name>
    <name type="common">Tomato leaf mold</name>
    <name type="synonym">Cladosporium fulvum</name>
    <dbReference type="NCBI Taxonomy" id="5499"/>
    <lineage>
        <taxon>Eukaryota</taxon>
        <taxon>Fungi</taxon>
        <taxon>Dikarya</taxon>
        <taxon>Ascomycota</taxon>
        <taxon>Pezizomycotina</taxon>
        <taxon>Dothideomycetes</taxon>
        <taxon>Dothideomycetidae</taxon>
        <taxon>Mycosphaerellales</taxon>
        <taxon>Mycosphaerellaceae</taxon>
        <taxon>Fulvia</taxon>
    </lineage>
</organism>
<accession>A0A9Q8P6N5</accession>
<reference evidence="1" key="1">
    <citation type="submission" date="2021-12" db="EMBL/GenBank/DDBJ databases">
        <authorList>
            <person name="Zaccaron A."/>
            <person name="Stergiopoulos I."/>
        </authorList>
    </citation>
    <scope>NUCLEOTIDE SEQUENCE</scope>
    <source>
        <strain evidence="1">Race5_Kim</strain>
    </source>
</reference>
<evidence type="ECO:0000313" key="2">
    <source>
        <dbReference type="Proteomes" id="UP000756132"/>
    </source>
</evidence>
<dbReference type="RefSeq" id="XP_047759589.1">
    <property type="nucleotide sequence ID" value="XM_047907346.1"/>
</dbReference>
<dbReference type="KEGG" id="ffu:CLAFUR5_08198"/>
<dbReference type="Proteomes" id="UP000756132">
    <property type="component" value="Chromosome 3"/>
</dbReference>